<gene>
    <name evidence="2" type="ORF">Tci_925806</name>
</gene>
<feature type="compositionally biased region" description="Basic residues" evidence="1">
    <location>
        <begin position="50"/>
        <end position="59"/>
    </location>
</feature>
<proteinExistence type="predicted"/>
<dbReference type="EMBL" id="BKCJ011799062">
    <property type="protein sequence ID" value="GFD53837.1"/>
    <property type="molecule type" value="Genomic_DNA"/>
</dbReference>
<reference evidence="2" key="1">
    <citation type="journal article" date="2019" name="Sci. Rep.">
        <title>Draft genome of Tanacetum cinerariifolium, the natural source of mosquito coil.</title>
        <authorList>
            <person name="Yamashiro T."/>
            <person name="Shiraishi A."/>
            <person name="Satake H."/>
            <person name="Nakayama K."/>
        </authorList>
    </citation>
    <scope>NUCLEOTIDE SEQUENCE</scope>
</reference>
<evidence type="ECO:0000256" key="1">
    <source>
        <dbReference type="SAM" id="MobiDB-lite"/>
    </source>
</evidence>
<comment type="caution">
    <text evidence="2">The sequence shown here is derived from an EMBL/GenBank/DDBJ whole genome shotgun (WGS) entry which is preliminary data.</text>
</comment>
<evidence type="ECO:0000313" key="2">
    <source>
        <dbReference type="EMBL" id="GFD53837.1"/>
    </source>
</evidence>
<feature type="region of interest" description="Disordered" evidence="1">
    <location>
        <begin position="50"/>
        <end position="72"/>
    </location>
</feature>
<sequence length="72" mass="7838">GFLAVLEAAQRQHVCYRRGALYFVLGPRFPARVHAAGGAAAALPEHAHYRAHGHGRPPHAARYQDPAQFARA</sequence>
<accession>A0A699X282</accession>
<protein>
    <submittedName>
        <fullName evidence="2">Uncharacterized protein</fullName>
    </submittedName>
</protein>
<organism evidence="2">
    <name type="scientific">Tanacetum cinerariifolium</name>
    <name type="common">Dalmatian daisy</name>
    <name type="synonym">Chrysanthemum cinerariifolium</name>
    <dbReference type="NCBI Taxonomy" id="118510"/>
    <lineage>
        <taxon>Eukaryota</taxon>
        <taxon>Viridiplantae</taxon>
        <taxon>Streptophyta</taxon>
        <taxon>Embryophyta</taxon>
        <taxon>Tracheophyta</taxon>
        <taxon>Spermatophyta</taxon>
        <taxon>Magnoliopsida</taxon>
        <taxon>eudicotyledons</taxon>
        <taxon>Gunneridae</taxon>
        <taxon>Pentapetalae</taxon>
        <taxon>asterids</taxon>
        <taxon>campanulids</taxon>
        <taxon>Asterales</taxon>
        <taxon>Asteraceae</taxon>
        <taxon>Asteroideae</taxon>
        <taxon>Anthemideae</taxon>
        <taxon>Anthemidinae</taxon>
        <taxon>Tanacetum</taxon>
    </lineage>
</organism>
<feature type="non-terminal residue" evidence="2">
    <location>
        <position position="1"/>
    </location>
</feature>
<dbReference type="AlphaFoldDB" id="A0A699X282"/>
<name>A0A699X282_TANCI</name>